<comment type="caution">
    <text evidence="1">The sequence shown here is derived from an EMBL/GenBank/DDBJ whole genome shotgun (WGS) entry which is preliminary data.</text>
</comment>
<sequence>MRALVRLILTLFGLVAIGGGAAGGWYLYKHVEKMQYESGNPAFLDLEPMNITIIKEGVPTEIRTYWLTIESREGTPMGKILAQRTALAADYYKYLTALAGRAGPENIDNEPYVKTQLMLASKELLAPKAEASLNPVKAVLIRRIQFRDMQFD</sequence>
<keyword evidence="2" id="KW-1185">Reference proteome</keyword>
<proteinExistence type="predicted"/>
<accession>A0ABW5DT02</accession>
<organism evidence="1 2">
    <name type="scientific">Lacibacterium aquatile</name>
    <dbReference type="NCBI Taxonomy" id="1168082"/>
    <lineage>
        <taxon>Bacteria</taxon>
        <taxon>Pseudomonadati</taxon>
        <taxon>Pseudomonadota</taxon>
        <taxon>Alphaproteobacteria</taxon>
        <taxon>Rhodospirillales</taxon>
        <taxon>Rhodospirillaceae</taxon>
    </lineage>
</organism>
<evidence type="ECO:0000313" key="2">
    <source>
        <dbReference type="Proteomes" id="UP001597295"/>
    </source>
</evidence>
<name>A0ABW5DT02_9PROT</name>
<evidence type="ECO:0000313" key="1">
    <source>
        <dbReference type="EMBL" id="MFD2263086.1"/>
    </source>
</evidence>
<gene>
    <name evidence="1" type="ORF">ACFSM5_09330</name>
</gene>
<dbReference type="EMBL" id="JBHUIP010000009">
    <property type="protein sequence ID" value="MFD2263086.1"/>
    <property type="molecule type" value="Genomic_DNA"/>
</dbReference>
<dbReference type="RefSeq" id="WP_379876058.1">
    <property type="nucleotide sequence ID" value="NZ_JBHUIP010000009.1"/>
</dbReference>
<evidence type="ECO:0008006" key="3">
    <source>
        <dbReference type="Google" id="ProtNLM"/>
    </source>
</evidence>
<dbReference type="Proteomes" id="UP001597295">
    <property type="component" value="Unassembled WGS sequence"/>
</dbReference>
<protein>
    <recommendedName>
        <fullName evidence="3">Flagellar protein FliL</fullName>
    </recommendedName>
</protein>
<reference evidence="2" key="1">
    <citation type="journal article" date="2019" name="Int. J. Syst. Evol. Microbiol.">
        <title>The Global Catalogue of Microorganisms (GCM) 10K type strain sequencing project: providing services to taxonomists for standard genome sequencing and annotation.</title>
        <authorList>
            <consortium name="The Broad Institute Genomics Platform"/>
            <consortium name="The Broad Institute Genome Sequencing Center for Infectious Disease"/>
            <person name="Wu L."/>
            <person name="Ma J."/>
        </authorList>
    </citation>
    <scope>NUCLEOTIDE SEQUENCE [LARGE SCALE GENOMIC DNA]</scope>
    <source>
        <strain evidence="2">CGMCC 1.19062</strain>
    </source>
</reference>